<dbReference type="RefSeq" id="WP_122014671.1">
    <property type="nucleotide sequence ID" value="NZ_CP033169.1"/>
</dbReference>
<accession>A0A3G2R5D0</accession>
<dbReference type="KEGG" id="bacg:D2962_08070"/>
<dbReference type="SMART" id="SM00646">
    <property type="entry name" value="Ami_3"/>
    <property type="match status" value="1"/>
</dbReference>
<keyword evidence="4" id="KW-1185">Reference proteome</keyword>
<evidence type="ECO:0000313" key="3">
    <source>
        <dbReference type="EMBL" id="AYO30581.1"/>
    </source>
</evidence>
<dbReference type="PANTHER" id="PTHR30404">
    <property type="entry name" value="N-ACETYLMURAMOYL-L-ALANINE AMIDASE"/>
    <property type="match status" value="1"/>
</dbReference>
<dbReference type="Gene3D" id="3.40.630.40">
    <property type="entry name" value="Zn-dependent exopeptidases"/>
    <property type="match status" value="1"/>
</dbReference>
<keyword evidence="1" id="KW-0378">Hydrolase</keyword>
<dbReference type="InterPro" id="IPR002508">
    <property type="entry name" value="MurNAc-LAA_cat"/>
</dbReference>
<dbReference type="PANTHER" id="PTHR30404:SF0">
    <property type="entry name" value="N-ACETYLMURAMOYL-L-ALANINE AMIDASE AMIC"/>
    <property type="match status" value="1"/>
</dbReference>
<proteinExistence type="predicted"/>
<dbReference type="EMBL" id="CP033169">
    <property type="protein sequence ID" value="AYO30581.1"/>
    <property type="molecule type" value="Genomic_DNA"/>
</dbReference>
<protein>
    <submittedName>
        <fullName evidence="3">N-acetylmuramoyl-L-alanine amidase</fullName>
    </submittedName>
</protein>
<dbReference type="Pfam" id="PF01520">
    <property type="entry name" value="Amidase_3"/>
    <property type="match status" value="1"/>
</dbReference>
<evidence type="ECO:0000256" key="1">
    <source>
        <dbReference type="ARBA" id="ARBA00022801"/>
    </source>
</evidence>
<dbReference type="AlphaFoldDB" id="A0A3G2R5D0"/>
<dbReference type="InterPro" id="IPR050695">
    <property type="entry name" value="N-acetylmuramoyl_amidase_3"/>
</dbReference>
<dbReference type="Proteomes" id="UP000280960">
    <property type="component" value="Chromosome"/>
</dbReference>
<organism evidence="3 4">
    <name type="scientific">Biomaibacter acetigenes</name>
    <dbReference type="NCBI Taxonomy" id="2316383"/>
    <lineage>
        <taxon>Bacteria</taxon>
        <taxon>Bacillati</taxon>
        <taxon>Bacillota</taxon>
        <taxon>Clostridia</taxon>
        <taxon>Thermosediminibacterales</taxon>
        <taxon>Tepidanaerobacteraceae</taxon>
        <taxon>Biomaibacter</taxon>
    </lineage>
</organism>
<dbReference type="GO" id="GO:0030288">
    <property type="term" value="C:outer membrane-bounded periplasmic space"/>
    <property type="evidence" value="ECO:0007669"/>
    <property type="project" value="TreeGrafter"/>
</dbReference>
<evidence type="ECO:0000313" key="4">
    <source>
        <dbReference type="Proteomes" id="UP000280960"/>
    </source>
</evidence>
<gene>
    <name evidence="3" type="ORF">D2962_08070</name>
</gene>
<dbReference type="GO" id="GO:0009253">
    <property type="term" value="P:peptidoglycan catabolic process"/>
    <property type="evidence" value="ECO:0007669"/>
    <property type="project" value="InterPro"/>
</dbReference>
<reference evidence="3 4" key="1">
    <citation type="submission" date="2018-10" db="EMBL/GenBank/DDBJ databases">
        <authorList>
            <person name="Zhang X."/>
        </authorList>
    </citation>
    <scope>NUCLEOTIDE SEQUENCE [LARGE SCALE GENOMIC DNA]</scope>
    <source>
        <strain evidence="3 4">SK-G1</strain>
    </source>
</reference>
<name>A0A3G2R5D0_9FIRM</name>
<sequence>MSIKIFIDPGHGGSDRANKGPTGYVEADGVLKISLLLEKELLATGAFTVGMSRRTDATVGLSARGKAAVNFGADLFISEHTNAGSSDARGTEVYYSVDIPGDKSLAASMSKAVSSALGIPDRGAKVRESQNYPGEDYYTVIDIAQDGRIPHVLLVESAFHSNPQEEKLLKDEACLQKIAQAQAKVICDFFGVTSVEALEAALAKLSPKIITTTAYWKANAVPGKKVDGAYIQAVIRKYVSMFKKCNSYADMVQYLVTAGIISDPNYWKTNAIPGKTVDGGFAQTVLVRMANKL</sequence>
<feature type="domain" description="MurNAc-LAA" evidence="2">
    <location>
        <begin position="65"/>
        <end position="187"/>
    </location>
</feature>
<dbReference type="CDD" id="cd02696">
    <property type="entry name" value="MurNAc-LAA"/>
    <property type="match status" value="1"/>
</dbReference>
<evidence type="ECO:0000259" key="2">
    <source>
        <dbReference type="SMART" id="SM00646"/>
    </source>
</evidence>
<dbReference type="GO" id="GO:0008745">
    <property type="term" value="F:N-acetylmuramoyl-L-alanine amidase activity"/>
    <property type="evidence" value="ECO:0007669"/>
    <property type="project" value="InterPro"/>
</dbReference>
<dbReference type="SUPFAM" id="SSF53187">
    <property type="entry name" value="Zn-dependent exopeptidases"/>
    <property type="match status" value="1"/>
</dbReference>